<keyword evidence="3" id="KW-1185">Reference proteome</keyword>
<dbReference type="RefSeq" id="WP_171597279.1">
    <property type="nucleotide sequence ID" value="NZ_RZNH01000049.1"/>
</dbReference>
<dbReference type="SUPFAM" id="SSF82693">
    <property type="entry name" value="Multidrug efflux transporter AcrB pore domain, PN1, PN2, PC1 and PC2 subdomains"/>
    <property type="match status" value="1"/>
</dbReference>
<dbReference type="Gene3D" id="3.30.70.1320">
    <property type="entry name" value="Multidrug efflux transporter AcrB pore domain like"/>
    <property type="match status" value="1"/>
</dbReference>
<feature type="transmembrane region" description="Helical" evidence="1">
    <location>
        <begin position="910"/>
        <end position="930"/>
    </location>
</feature>
<dbReference type="Gene3D" id="3.30.2090.10">
    <property type="entry name" value="Multidrug efflux transporter AcrB TolC docking domain, DN and DC subdomains"/>
    <property type="match status" value="2"/>
</dbReference>
<dbReference type="Gene3D" id="3.30.70.1440">
    <property type="entry name" value="Multidrug efflux transporter AcrB pore domain"/>
    <property type="match status" value="1"/>
</dbReference>
<dbReference type="PANTHER" id="PTHR32063">
    <property type="match status" value="1"/>
</dbReference>
<keyword evidence="1" id="KW-0472">Membrane</keyword>
<dbReference type="SUPFAM" id="SSF82866">
    <property type="entry name" value="Multidrug efflux transporter AcrB transmembrane domain"/>
    <property type="match status" value="2"/>
</dbReference>
<feature type="transmembrane region" description="Helical" evidence="1">
    <location>
        <begin position="419"/>
        <end position="439"/>
    </location>
</feature>
<feature type="transmembrane region" description="Helical" evidence="1">
    <location>
        <begin position="1008"/>
        <end position="1036"/>
    </location>
</feature>
<dbReference type="InterPro" id="IPR027463">
    <property type="entry name" value="AcrB_DN_DC_subdom"/>
</dbReference>
<feature type="transmembrane region" description="Helical" evidence="1">
    <location>
        <begin position="451"/>
        <end position="473"/>
    </location>
</feature>
<dbReference type="PRINTS" id="PR00702">
    <property type="entry name" value="ACRIFLAVINRP"/>
</dbReference>
<dbReference type="Proteomes" id="UP000732105">
    <property type="component" value="Unassembled WGS sequence"/>
</dbReference>
<keyword evidence="1" id="KW-1133">Transmembrane helix</keyword>
<proteinExistence type="predicted"/>
<feature type="transmembrane region" description="Helical" evidence="1">
    <location>
        <begin position="512"/>
        <end position="530"/>
    </location>
</feature>
<evidence type="ECO:0000256" key="1">
    <source>
        <dbReference type="SAM" id="Phobius"/>
    </source>
</evidence>
<feature type="transmembrane region" description="Helical" evidence="1">
    <location>
        <begin position="883"/>
        <end position="903"/>
    </location>
</feature>
<gene>
    <name evidence="2" type="ORF">ELS83_19645</name>
</gene>
<comment type="caution">
    <text evidence="2">The sequence shown here is derived from an EMBL/GenBank/DDBJ whole genome shotgun (WGS) entry which is preliminary data.</text>
</comment>
<feature type="transmembrane region" description="Helical" evidence="1">
    <location>
        <begin position="334"/>
        <end position="352"/>
    </location>
</feature>
<protein>
    <submittedName>
        <fullName evidence="2">Efflux RND transporter permease subunit</fullName>
    </submittedName>
</protein>
<organism evidence="2 3">
    <name type="scientific">Marinifilum caeruleilacunae</name>
    <dbReference type="NCBI Taxonomy" id="2499076"/>
    <lineage>
        <taxon>Bacteria</taxon>
        <taxon>Pseudomonadati</taxon>
        <taxon>Bacteroidota</taxon>
        <taxon>Bacteroidia</taxon>
        <taxon>Marinilabiliales</taxon>
        <taxon>Marinifilaceae</taxon>
    </lineage>
</organism>
<sequence>MKTQSNQSFSIIILFVVLTIIGVCFVPLLNVKFTPSRSLPEIGVNYSWPKASARVLEKEVTSKLEGIFNSMQSVKEVRSKSSAGAGNIQVAFDKDMDLDMARFEMATLIRQVYPELPEGLSYPYLSMKTENEDRQFLKSYTLNSSASPYFIQQFAEEKIVPQLSLVEGVNNIEVYGAVPFIWEVKYESHKLMQLGITSQQVIQGIKNYFNKKELGGVVLSKLEGTYIQIQIESKKNDKFEASLIPLAKVKDRIVYLSDVARLTYKEKEPDSYFRINGLNTINMIVYAEKTANQIDVANRLESQIEKIKSDLPAVYSIIQTYDATNYIKKELEKIAWRTGLSLFILLLFVLIISRQWRYLSIIVASLVVNLSIAAIFYYLLRLEIHLYAMAGITVSLGIILDNSIVMLDHMKHHKNKRVFLAILAATLTTIGSLSVIFFLSDQQKLKLIDFALVMIVNLAVSLFVAILLLPAILDKFPLSHTNNRRSFRRKRRILKIGNYYERLVLFLKRWKFAFILLMFLGFGLPVHLLPEELENEGRFSEMYNKTFGSNWFKDHVKQPMEYVLGGSLRLFAENVFEQSFYAEPEQTKLNIVGKMPEGSTLLQLNDAMMYMENYLSQFEEIQQYQCKIYNPRNGRITITFIDSAEYSSFPYVLKNMVTEKAINFGGMDWAVYGVGRGFSNSLGDGMRNSRITLYGYNYEKLYALANDLQGKILKNPRVKECEVVGSSGWNTRLKYEFNFNADEQLLALNGINYAEIYSYLREVLGASSSTRVMIGGHESKLAFVSDEAESIDLWHLNNAPIQIGEKKLKLSDYAKIEKERVGNDIYKKNQEYQLVVQYDFIGPGKLGNRVMEQYIEDTEEILPLGYSIKKQDYYGWWGAKDKASYWLIALVILIIYFICSILLESFTQPLAIIAMIPISFIGVFLTFFLFELNFDQGGYAAFVLLCGISVNAALYIVNDWNISRKNNTKQILKSYVKAYQHKIIPILLTIVSTVLGLVPFLIAGKNEVFWFSLAAGTIGGLLFSLVGIVMYLPLLLRMNNN</sequence>
<reference evidence="2 3" key="1">
    <citation type="submission" date="2018-12" db="EMBL/GenBank/DDBJ databases">
        <title>Marinifilum JC070 sp. nov., a marine bacterium isolated from Yongle Blue Hole in the South China Sea.</title>
        <authorList>
            <person name="Fu T."/>
        </authorList>
    </citation>
    <scope>NUCLEOTIDE SEQUENCE [LARGE SCALE GENOMIC DNA]</scope>
    <source>
        <strain evidence="2 3">JC070</strain>
    </source>
</reference>
<dbReference type="EMBL" id="RZNH01000049">
    <property type="protein sequence ID" value="NOU62018.1"/>
    <property type="molecule type" value="Genomic_DNA"/>
</dbReference>
<accession>A0ABX1X1Q7</accession>
<dbReference type="Gene3D" id="1.20.1640.10">
    <property type="entry name" value="Multidrug efflux transporter AcrB transmembrane domain"/>
    <property type="match status" value="3"/>
</dbReference>
<dbReference type="Pfam" id="PF00873">
    <property type="entry name" value="ACR_tran"/>
    <property type="match status" value="2"/>
</dbReference>
<feature type="transmembrane region" description="Helical" evidence="1">
    <location>
        <begin position="359"/>
        <end position="380"/>
    </location>
</feature>
<dbReference type="Gene3D" id="3.30.70.1430">
    <property type="entry name" value="Multidrug efflux transporter AcrB pore domain"/>
    <property type="match status" value="2"/>
</dbReference>
<evidence type="ECO:0000313" key="3">
    <source>
        <dbReference type="Proteomes" id="UP000732105"/>
    </source>
</evidence>
<feature type="transmembrane region" description="Helical" evidence="1">
    <location>
        <begin position="9"/>
        <end position="29"/>
    </location>
</feature>
<keyword evidence="1" id="KW-0812">Transmembrane</keyword>
<name>A0ABX1X1Q7_9BACT</name>
<feature type="transmembrane region" description="Helical" evidence="1">
    <location>
        <begin position="983"/>
        <end position="1002"/>
    </location>
</feature>
<feature type="transmembrane region" description="Helical" evidence="1">
    <location>
        <begin position="936"/>
        <end position="957"/>
    </location>
</feature>
<feature type="transmembrane region" description="Helical" evidence="1">
    <location>
        <begin position="386"/>
        <end position="407"/>
    </location>
</feature>
<dbReference type="PANTHER" id="PTHR32063:SF0">
    <property type="entry name" value="SWARMING MOTILITY PROTEIN SWRC"/>
    <property type="match status" value="1"/>
</dbReference>
<evidence type="ECO:0000313" key="2">
    <source>
        <dbReference type="EMBL" id="NOU62018.1"/>
    </source>
</evidence>
<dbReference type="InterPro" id="IPR001036">
    <property type="entry name" value="Acrflvin-R"/>
</dbReference>